<keyword evidence="1" id="KW-0472">Membrane</keyword>
<gene>
    <name evidence="2" type="ORF">SAMN05444273_11237</name>
</gene>
<proteinExistence type="predicted"/>
<reference evidence="3" key="1">
    <citation type="submission" date="2016-11" db="EMBL/GenBank/DDBJ databases">
        <authorList>
            <person name="Varghese N."/>
            <person name="Submissions S."/>
        </authorList>
    </citation>
    <scope>NUCLEOTIDE SEQUENCE [LARGE SCALE GENOMIC DNA]</scope>
    <source>
        <strain evidence="3">DSM 100566</strain>
    </source>
</reference>
<name>A0A1M5EGA3_9RHOB</name>
<sequence>MSSPNTNLEKQQRQHKGPLTGIAGVLVFAGVLLAALIGWTVYQGGEPQGAEVQVDGRTGDASVVATE</sequence>
<keyword evidence="1" id="KW-0812">Transmembrane</keyword>
<evidence type="ECO:0000313" key="2">
    <source>
        <dbReference type="EMBL" id="SHF78092.1"/>
    </source>
</evidence>
<keyword evidence="3" id="KW-1185">Reference proteome</keyword>
<dbReference type="EMBL" id="FQUV01000012">
    <property type="protein sequence ID" value="SHF78092.1"/>
    <property type="molecule type" value="Genomic_DNA"/>
</dbReference>
<protein>
    <recommendedName>
        <fullName evidence="4">HlyD family secretion protein</fullName>
    </recommendedName>
</protein>
<evidence type="ECO:0000313" key="3">
    <source>
        <dbReference type="Proteomes" id="UP000184144"/>
    </source>
</evidence>
<feature type="transmembrane region" description="Helical" evidence="1">
    <location>
        <begin position="21"/>
        <end position="42"/>
    </location>
</feature>
<accession>A0A1M5EGA3</accession>
<dbReference type="AlphaFoldDB" id="A0A1M5EGA3"/>
<dbReference type="RefSeq" id="WP_073146174.1">
    <property type="nucleotide sequence ID" value="NZ_FQUV01000012.1"/>
</dbReference>
<keyword evidence="1" id="KW-1133">Transmembrane helix</keyword>
<evidence type="ECO:0000256" key="1">
    <source>
        <dbReference type="SAM" id="Phobius"/>
    </source>
</evidence>
<dbReference type="Proteomes" id="UP000184144">
    <property type="component" value="Unassembled WGS sequence"/>
</dbReference>
<organism evidence="2 3">
    <name type="scientific">Litoreibacter ascidiaceicola</name>
    <dbReference type="NCBI Taxonomy" id="1486859"/>
    <lineage>
        <taxon>Bacteria</taxon>
        <taxon>Pseudomonadati</taxon>
        <taxon>Pseudomonadota</taxon>
        <taxon>Alphaproteobacteria</taxon>
        <taxon>Rhodobacterales</taxon>
        <taxon>Roseobacteraceae</taxon>
        <taxon>Litoreibacter</taxon>
    </lineage>
</organism>
<evidence type="ECO:0008006" key="4">
    <source>
        <dbReference type="Google" id="ProtNLM"/>
    </source>
</evidence>
<dbReference type="STRING" id="1486859.SAMN05444273_11237"/>